<name>A0A455SMH6_9CHLR</name>
<accession>A0A455SMH6</accession>
<dbReference type="EMBL" id="AP019376">
    <property type="protein sequence ID" value="BBH88461.1"/>
    <property type="molecule type" value="Genomic_DNA"/>
</dbReference>
<dbReference type="PANTHER" id="PTHR43591">
    <property type="entry name" value="METHYLTRANSFERASE"/>
    <property type="match status" value="1"/>
</dbReference>
<gene>
    <name evidence="2" type="ORF">KTC_32120</name>
</gene>
<dbReference type="SUPFAM" id="SSF53335">
    <property type="entry name" value="S-adenosyl-L-methionine-dependent methyltransferases"/>
    <property type="match status" value="1"/>
</dbReference>
<dbReference type="InterPro" id="IPR029063">
    <property type="entry name" value="SAM-dependent_MTases_sf"/>
</dbReference>
<feature type="domain" description="Methyltransferase" evidence="1">
    <location>
        <begin position="60"/>
        <end position="158"/>
    </location>
</feature>
<dbReference type="Gene3D" id="3.40.50.150">
    <property type="entry name" value="Vaccinia Virus protein VP39"/>
    <property type="match status" value="1"/>
</dbReference>
<evidence type="ECO:0000259" key="1">
    <source>
        <dbReference type="Pfam" id="PF13649"/>
    </source>
</evidence>
<dbReference type="Pfam" id="PF13649">
    <property type="entry name" value="Methyltransf_25"/>
    <property type="match status" value="1"/>
</dbReference>
<dbReference type="InterPro" id="IPR041698">
    <property type="entry name" value="Methyltransf_25"/>
</dbReference>
<dbReference type="AlphaFoldDB" id="A0A455SMH6"/>
<proteinExistence type="predicted"/>
<reference evidence="2" key="1">
    <citation type="submission" date="2018-12" db="EMBL/GenBank/DDBJ databases">
        <title>Novel natural products biosynthetic potential of the class Ktedonobacteria.</title>
        <authorList>
            <person name="Zheng Y."/>
            <person name="Saitou A."/>
            <person name="Wang C.M."/>
            <person name="Toyoda A."/>
            <person name="Minakuchi Y."/>
            <person name="Sekiguchi Y."/>
            <person name="Ueda K."/>
            <person name="Takano H."/>
            <person name="Sakai Y."/>
            <person name="Yokota A."/>
            <person name="Yabe S."/>
        </authorList>
    </citation>
    <scope>NUCLEOTIDE SEQUENCE</scope>
    <source>
        <strain evidence="2">COM3</strain>
    </source>
</reference>
<evidence type="ECO:0000313" key="2">
    <source>
        <dbReference type="EMBL" id="BBH88461.1"/>
    </source>
</evidence>
<dbReference type="CDD" id="cd02440">
    <property type="entry name" value="AdoMet_MTases"/>
    <property type="match status" value="1"/>
</dbReference>
<sequence length="294" mass="33886">MSMTDPQEYFGKNEYNTYVIDSESAAEMTRLLKQDRLITSAMGGIFPERENIDITDINDILDIACGPGGWVLDTAYAHSDIEVTGIDISTRMIEYARTQARVQGLENAHFHVMNALNRLEFPNNSFDMVNTRFIVGFMQASHWPIFIQECKRILRPGGILRVTEMEWGFSNKQAFEKYSWLISSAFHKARHNFSPNGLHMGLIHMLADFYQKAGFEQIKQEACVVDFSYGTPYHEGFYHDLEVGYKLVQPFITKWGISTQEELDQVYQQSMAEMQSEDFRSLWILLTTLGTKPR</sequence>
<organism evidence="2">
    <name type="scientific">Thermosporothrix sp. COM3</name>
    <dbReference type="NCBI Taxonomy" id="2490863"/>
    <lineage>
        <taxon>Bacteria</taxon>
        <taxon>Bacillati</taxon>
        <taxon>Chloroflexota</taxon>
        <taxon>Ktedonobacteria</taxon>
        <taxon>Ktedonobacterales</taxon>
        <taxon>Thermosporotrichaceae</taxon>
        <taxon>Thermosporothrix</taxon>
    </lineage>
</organism>
<protein>
    <recommendedName>
        <fullName evidence="1">Methyltransferase domain-containing protein</fullName>
    </recommendedName>
</protein>